<dbReference type="AlphaFoldDB" id="A0A8X8BH17"/>
<dbReference type="Gene3D" id="2.60.60.20">
    <property type="entry name" value="PLAT/LH2 domain"/>
    <property type="match status" value="1"/>
</dbReference>
<evidence type="ECO:0000256" key="3">
    <source>
        <dbReference type="ARBA" id="ARBA00022737"/>
    </source>
</evidence>
<feature type="domain" description="PLAT" evidence="7">
    <location>
        <begin position="46"/>
        <end position="161"/>
    </location>
</feature>
<dbReference type="SMART" id="SM00308">
    <property type="entry name" value="LH2"/>
    <property type="match status" value="1"/>
</dbReference>
<evidence type="ECO:0000256" key="4">
    <source>
        <dbReference type="ARBA" id="ARBA00022989"/>
    </source>
</evidence>
<comment type="caution">
    <text evidence="8">The sequence shown here is derived from an EMBL/GenBank/DDBJ whole genome shotgun (WGS) entry which is preliminary data.</text>
</comment>
<evidence type="ECO:0000256" key="2">
    <source>
        <dbReference type="ARBA" id="ARBA00022692"/>
    </source>
</evidence>
<dbReference type="Proteomes" id="UP000886611">
    <property type="component" value="Unassembled WGS sequence"/>
</dbReference>
<evidence type="ECO:0000313" key="8">
    <source>
        <dbReference type="EMBL" id="KAG2455201.1"/>
    </source>
</evidence>
<dbReference type="InterPro" id="IPR036392">
    <property type="entry name" value="PLAT/LH2_dom_sf"/>
</dbReference>
<keyword evidence="4" id="KW-1133">Transmembrane helix</keyword>
<gene>
    <name evidence="8" type="primary">Pkd1_3</name>
    <name evidence="8" type="ORF">GTO96_0009112</name>
</gene>
<evidence type="ECO:0000256" key="6">
    <source>
        <dbReference type="PROSITE-ProRule" id="PRU00152"/>
    </source>
</evidence>
<dbReference type="InterPro" id="IPR001024">
    <property type="entry name" value="PLAT/LH2_dom"/>
</dbReference>
<organism evidence="8 9">
    <name type="scientific">Polypterus senegalus</name>
    <name type="common">Senegal bichir</name>
    <dbReference type="NCBI Taxonomy" id="55291"/>
    <lineage>
        <taxon>Eukaryota</taxon>
        <taxon>Metazoa</taxon>
        <taxon>Chordata</taxon>
        <taxon>Craniata</taxon>
        <taxon>Vertebrata</taxon>
        <taxon>Euteleostomi</taxon>
        <taxon>Actinopterygii</taxon>
        <taxon>Polypteriformes</taxon>
        <taxon>Polypteridae</taxon>
        <taxon>Polypterus</taxon>
    </lineage>
</organism>
<keyword evidence="5" id="KW-0472">Membrane</keyword>
<dbReference type="PROSITE" id="PS50095">
    <property type="entry name" value="PLAT"/>
    <property type="match status" value="1"/>
</dbReference>
<dbReference type="GO" id="GO:0005886">
    <property type="term" value="C:plasma membrane"/>
    <property type="evidence" value="ECO:0007669"/>
    <property type="project" value="TreeGrafter"/>
</dbReference>
<keyword evidence="9" id="KW-1185">Reference proteome</keyword>
<protein>
    <submittedName>
        <fullName evidence="8">PKD1 protein</fullName>
    </submittedName>
</protein>
<dbReference type="GO" id="GO:0006816">
    <property type="term" value="P:calcium ion transport"/>
    <property type="evidence" value="ECO:0007669"/>
    <property type="project" value="TreeGrafter"/>
</dbReference>
<feature type="non-terminal residue" evidence="8">
    <location>
        <position position="1"/>
    </location>
</feature>
<name>A0A8X8BH17_POLSE</name>
<comment type="subcellular location">
    <subcellularLocation>
        <location evidence="1">Membrane</location>
    </subcellularLocation>
</comment>
<reference evidence="8 9" key="1">
    <citation type="journal article" date="2021" name="Cell">
        <title>Tracing the genetic footprints of vertebrate landing in non-teleost ray-finned fishes.</title>
        <authorList>
            <person name="Bi X."/>
            <person name="Wang K."/>
            <person name="Yang L."/>
            <person name="Pan H."/>
            <person name="Jiang H."/>
            <person name="Wei Q."/>
            <person name="Fang M."/>
            <person name="Yu H."/>
            <person name="Zhu C."/>
            <person name="Cai Y."/>
            <person name="He Y."/>
            <person name="Gan X."/>
            <person name="Zeng H."/>
            <person name="Yu D."/>
            <person name="Zhu Y."/>
            <person name="Jiang H."/>
            <person name="Qiu Q."/>
            <person name="Yang H."/>
            <person name="Zhang Y.E."/>
            <person name="Wang W."/>
            <person name="Zhu M."/>
            <person name="He S."/>
            <person name="Zhang G."/>
        </authorList>
    </citation>
    <scope>NUCLEOTIDE SEQUENCE [LARGE SCALE GENOMIC DNA]</scope>
    <source>
        <strain evidence="8">Bchr_013</strain>
    </source>
</reference>
<sequence>MAVGNVPERSKCGTSARGADITLGVIYRFGGLAWSGILLSAWEQSVDLHLCIWRHLLDQSGTTAHVGISLYGSDGRSGHRHLDGRNAFVRNSMDIFHIATDHSLGNIWKIQIWHDNKGLSPSWFPQYVIVKDLQSGKKNFFLINDWLSVDNDDNGGLVEKEILAASKSWPTPLLV</sequence>
<dbReference type="GO" id="GO:0005261">
    <property type="term" value="F:monoatomic cation channel activity"/>
    <property type="evidence" value="ECO:0007669"/>
    <property type="project" value="TreeGrafter"/>
</dbReference>
<dbReference type="Pfam" id="PF01477">
    <property type="entry name" value="PLAT"/>
    <property type="match status" value="1"/>
</dbReference>
<keyword evidence="3" id="KW-0677">Repeat</keyword>
<dbReference type="PANTHER" id="PTHR46730:SF3">
    <property type="entry name" value="POLYCYSTIN-1"/>
    <property type="match status" value="1"/>
</dbReference>
<dbReference type="EMBL" id="JAATIS010009531">
    <property type="protein sequence ID" value="KAG2455201.1"/>
    <property type="molecule type" value="Genomic_DNA"/>
</dbReference>
<proteinExistence type="predicted"/>
<dbReference type="PANTHER" id="PTHR46730">
    <property type="entry name" value="POLYCYSTIN-1"/>
    <property type="match status" value="1"/>
</dbReference>
<evidence type="ECO:0000256" key="1">
    <source>
        <dbReference type="ARBA" id="ARBA00004370"/>
    </source>
</evidence>
<evidence type="ECO:0000313" key="9">
    <source>
        <dbReference type="Proteomes" id="UP000886611"/>
    </source>
</evidence>
<feature type="non-terminal residue" evidence="8">
    <location>
        <position position="175"/>
    </location>
</feature>
<dbReference type="SUPFAM" id="SSF49723">
    <property type="entry name" value="Lipase/lipooxygenase domain (PLAT/LH2 domain)"/>
    <property type="match status" value="1"/>
</dbReference>
<comment type="caution">
    <text evidence="6">Lacks conserved residue(s) required for the propagation of feature annotation.</text>
</comment>
<evidence type="ECO:0000259" key="7">
    <source>
        <dbReference type="PROSITE" id="PS50095"/>
    </source>
</evidence>
<keyword evidence="2" id="KW-0812">Transmembrane</keyword>
<accession>A0A8X8BH17</accession>
<evidence type="ECO:0000256" key="5">
    <source>
        <dbReference type="ARBA" id="ARBA00023136"/>
    </source>
</evidence>